<reference evidence="1 2" key="1">
    <citation type="submission" date="2015-09" db="EMBL/GenBank/DDBJ databases">
        <title>Draft genome of the parasitic nematode Teladorsagia circumcincta isolate WARC Sus (inbred).</title>
        <authorList>
            <person name="Mitreva M."/>
        </authorList>
    </citation>
    <scope>NUCLEOTIDE SEQUENCE [LARGE SCALE GENOMIC DNA]</scope>
    <source>
        <strain evidence="1 2">S</strain>
    </source>
</reference>
<accession>A0A2G9U0Q6</accession>
<proteinExistence type="predicted"/>
<dbReference type="EMBL" id="KZ350567">
    <property type="protein sequence ID" value="PIO63748.1"/>
    <property type="molecule type" value="Genomic_DNA"/>
</dbReference>
<evidence type="ECO:0000313" key="1">
    <source>
        <dbReference type="EMBL" id="PIO63748.1"/>
    </source>
</evidence>
<evidence type="ECO:0000313" key="2">
    <source>
        <dbReference type="Proteomes" id="UP000230423"/>
    </source>
</evidence>
<dbReference type="Proteomes" id="UP000230423">
    <property type="component" value="Unassembled WGS sequence"/>
</dbReference>
<organism evidence="1 2">
    <name type="scientific">Teladorsagia circumcincta</name>
    <name type="common">Brown stomach worm</name>
    <name type="synonym">Ostertagia circumcincta</name>
    <dbReference type="NCBI Taxonomy" id="45464"/>
    <lineage>
        <taxon>Eukaryota</taxon>
        <taxon>Metazoa</taxon>
        <taxon>Ecdysozoa</taxon>
        <taxon>Nematoda</taxon>
        <taxon>Chromadorea</taxon>
        <taxon>Rhabditida</taxon>
        <taxon>Rhabditina</taxon>
        <taxon>Rhabditomorpha</taxon>
        <taxon>Strongyloidea</taxon>
        <taxon>Trichostrongylidae</taxon>
        <taxon>Teladorsagia</taxon>
    </lineage>
</organism>
<gene>
    <name evidence="1" type="ORF">TELCIR_14643</name>
</gene>
<dbReference type="AlphaFoldDB" id="A0A2G9U0Q6"/>
<dbReference type="OrthoDB" id="5600252at2759"/>
<name>A0A2G9U0Q6_TELCI</name>
<keyword evidence="2" id="KW-1185">Reference proteome</keyword>
<dbReference type="Gene3D" id="3.30.160.20">
    <property type="match status" value="1"/>
</dbReference>
<protein>
    <submittedName>
        <fullName evidence="1">Uncharacterized protein</fullName>
    </submittedName>
</protein>
<sequence>AMEAKDLKDPKDFLYGWLGKQKIGAPQYSITAITRGGTQRFKTVANLATTLREVDVTKLVAWIIGGSSRADADSMDR</sequence>
<feature type="non-terminal residue" evidence="1">
    <location>
        <position position="1"/>
    </location>
</feature>